<keyword evidence="2" id="KW-0442">Lipid degradation</keyword>
<dbReference type="PROSITE" id="PS51635">
    <property type="entry name" value="PNPLA"/>
    <property type="match status" value="1"/>
</dbReference>
<dbReference type="InterPro" id="IPR002641">
    <property type="entry name" value="PNPLA_dom"/>
</dbReference>
<evidence type="ECO:0000256" key="2">
    <source>
        <dbReference type="PROSITE-ProRule" id="PRU01161"/>
    </source>
</evidence>
<feature type="region of interest" description="Disordered" evidence="3">
    <location>
        <begin position="354"/>
        <end position="392"/>
    </location>
</feature>
<sequence>MTLIPVQMVAGKQGPCALSFCGSGFMVVYHFGVAQCLLDLAPELIHKAPKVFGASSGSLAAAAVVCGINMEDICAEIMATASEIRQHLLGPLNPSFSLFRVLEISLRRNLPENAHQLASGRLFISVTRLDNRENRLLSKFSTKEELVQWYIDGGLTNMLPVEAKEETITVSPFSGEIDICPQDDPETVNVMQICGFNFYLNMRNFIRMSDALFPPPSQQSDLIIGLVFRNNCDILQYIITLLFFTNYTSMYYLKISSSPVSFTQVCGRQIDQETMENSLPADKCKENIQSLRASQEEASQTCTEESPLSEYVKLNDGVSSEYTVQTSVDRLAPEEESYHVDRSSGCTEQKIAQSPLCADQTSEKPPTQHETNHETSLLHSENSSDSSVPGSDQDFDWNLEILEQAVYNSLPAWVQGAIPQEFAQPAWGEFHSGRAATALATQRPAVKPGGQTSRSVDYRELCPTKQSLPRNPEPVRSRRAVWLATCREQGGP</sequence>
<dbReference type="EMBL" id="JAATIS010000485">
    <property type="protein sequence ID" value="KAG2467767.1"/>
    <property type="molecule type" value="Genomic_DNA"/>
</dbReference>
<dbReference type="Pfam" id="PF01734">
    <property type="entry name" value="Patatin"/>
    <property type="match status" value="1"/>
</dbReference>
<dbReference type="GO" id="GO:0005737">
    <property type="term" value="C:cytoplasm"/>
    <property type="evidence" value="ECO:0007669"/>
    <property type="project" value="TreeGrafter"/>
</dbReference>
<feature type="non-terminal residue" evidence="5">
    <location>
        <position position="1"/>
    </location>
</feature>
<keyword evidence="1 2" id="KW-0443">Lipid metabolism</keyword>
<feature type="short sequence motif" description="GXSXG" evidence="2">
    <location>
        <begin position="53"/>
        <end position="57"/>
    </location>
</feature>
<evidence type="ECO:0000313" key="6">
    <source>
        <dbReference type="Proteomes" id="UP000886611"/>
    </source>
</evidence>
<dbReference type="AlphaFoldDB" id="A0A8X7XH29"/>
<feature type="compositionally biased region" description="Low complexity" evidence="3">
    <location>
        <begin position="377"/>
        <end position="387"/>
    </location>
</feature>
<accession>A0A8X7XH29</accession>
<evidence type="ECO:0000256" key="3">
    <source>
        <dbReference type="SAM" id="MobiDB-lite"/>
    </source>
</evidence>
<evidence type="ECO:0000259" key="4">
    <source>
        <dbReference type="PROSITE" id="PS51635"/>
    </source>
</evidence>
<evidence type="ECO:0000256" key="1">
    <source>
        <dbReference type="ARBA" id="ARBA00023098"/>
    </source>
</evidence>
<dbReference type="SUPFAM" id="SSF52151">
    <property type="entry name" value="FabD/lysophospholipase-like"/>
    <property type="match status" value="1"/>
</dbReference>
<comment type="caution">
    <text evidence="2">Lacks conserved residue(s) required for the propagation of feature annotation.</text>
</comment>
<protein>
    <submittedName>
        <fullName evidence="5">PLPL2 protein</fullName>
    </submittedName>
</protein>
<comment type="caution">
    <text evidence="5">The sequence shown here is derived from an EMBL/GenBank/DDBJ whole genome shotgun (WGS) entry which is preliminary data.</text>
</comment>
<dbReference type="GO" id="GO:0016020">
    <property type="term" value="C:membrane"/>
    <property type="evidence" value="ECO:0007669"/>
    <property type="project" value="TreeGrafter"/>
</dbReference>
<proteinExistence type="predicted"/>
<feature type="domain" description="PNPLA" evidence="4">
    <location>
        <begin position="18"/>
        <end position="165"/>
    </location>
</feature>
<dbReference type="InterPro" id="IPR016035">
    <property type="entry name" value="Acyl_Trfase/lysoPLipase"/>
</dbReference>
<feature type="non-terminal residue" evidence="5">
    <location>
        <position position="492"/>
    </location>
</feature>
<dbReference type="GO" id="GO:0055088">
    <property type="term" value="P:lipid homeostasis"/>
    <property type="evidence" value="ECO:0007669"/>
    <property type="project" value="TreeGrafter"/>
</dbReference>
<reference evidence="5 6" key="1">
    <citation type="journal article" date="2021" name="Cell">
        <title>Tracing the genetic footprints of vertebrate landing in non-teleost ray-finned fishes.</title>
        <authorList>
            <person name="Bi X."/>
            <person name="Wang K."/>
            <person name="Yang L."/>
            <person name="Pan H."/>
            <person name="Jiang H."/>
            <person name="Wei Q."/>
            <person name="Fang M."/>
            <person name="Yu H."/>
            <person name="Zhu C."/>
            <person name="Cai Y."/>
            <person name="He Y."/>
            <person name="Gan X."/>
            <person name="Zeng H."/>
            <person name="Yu D."/>
            <person name="Zhu Y."/>
            <person name="Jiang H."/>
            <person name="Qiu Q."/>
            <person name="Yang H."/>
            <person name="Zhang Y.E."/>
            <person name="Wang W."/>
            <person name="Zhu M."/>
            <person name="He S."/>
            <person name="Zhang G."/>
        </authorList>
    </citation>
    <scope>NUCLEOTIDE SEQUENCE [LARGE SCALE GENOMIC DNA]</scope>
    <source>
        <strain evidence="5">Bchr_013</strain>
    </source>
</reference>
<keyword evidence="2" id="KW-0378">Hydrolase</keyword>
<evidence type="ECO:0000313" key="5">
    <source>
        <dbReference type="EMBL" id="KAG2467767.1"/>
    </source>
</evidence>
<dbReference type="PANTHER" id="PTHR12406:SF46">
    <property type="entry name" value="PATATIN-LIKE PHOSPHOLIPASE DOMAIN-CONTAINING PROTEIN 2"/>
    <property type="match status" value="1"/>
</dbReference>
<gene>
    <name evidence="5" type="primary">Pnpla2_0</name>
    <name evidence="5" type="ORF">GTO96_0015674</name>
</gene>
<dbReference type="Gene3D" id="3.40.1090.10">
    <property type="entry name" value="Cytosolic phospholipase A2 catalytic domain"/>
    <property type="match status" value="1"/>
</dbReference>
<dbReference type="Proteomes" id="UP000886611">
    <property type="component" value="Unassembled WGS sequence"/>
</dbReference>
<dbReference type="PANTHER" id="PTHR12406">
    <property type="entry name" value="CALCIUM-INDEPENDENT PHOSPHOLIPASE A2 IPLA2 -RELATED"/>
    <property type="match status" value="1"/>
</dbReference>
<dbReference type="GO" id="GO:0005811">
    <property type="term" value="C:lipid droplet"/>
    <property type="evidence" value="ECO:0007669"/>
    <property type="project" value="TreeGrafter"/>
</dbReference>
<organism evidence="5 6">
    <name type="scientific">Polypterus senegalus</name>
    <name type="common">Senegal bichir</name>
    <dbReference type="NCBI Taxonomy" id="55291"/>
    <lineage>
        <taxon>Eukaryota</taxon>
        <taxon>Metazoa</taxon>
        <taxon>Chordata</taxon>
        <taxon>Craniata</taxon>
        <taxon>Vertebrata</taxon>
        <taxon>Euteleostomi</taxon>
        <taxon>Actinopterygii</taxon>
        <taxon>Polypteriformes</taxon>
        <taxon>Polypteridae</taxon>
        <taxon>Polypterus</taxon>
    </lineage>
</organism>
<dbReference type="GO" id="GO:0004806">
    <property type="term" value="F:triacylglycerol lipase activity"/>
    <property type="evidence" value="ECO:0007669"/>
    <property type="project" value="TreeGrafter"/>
</dbReference>
<dbReference type="GO" id="GO:0019433">
    <property type="term" value="P:triglyceride catabolic process"/>
    <property type="evidence" value="ECO:0007669"/>
    <property type="project" value="TreeGrafter"/>
</dbReference>
<feature type="active site" description="Proton acceptor" evidence="2">
    <location>
        <position position="152"/>
    </location>
</feature>
<feature type="active site" description="Nucleophile" evidence="2">
    <location>
        <position position="55"/>
    </location>
</feature>
<dbReference type="InterPro" id="IPR033562">
    <property type="entry name" value="PLPL"/>
</dbReference>
<feature type="short sequence motif" description="DGA/G" evidence="2">
    <location>
        <begin position="152"/>
        <end position="154"/>
    </location>
</feature>
<name>A0A8X7XH29_POLSE</name>
<keyword evidence="6" id="KW-1185">Reference proteome</keyword>